<comment type="caution">
    <text evidence="1">The sequence shown here is derived from an EMBL/GenBank/DDBJ whole genome shotgun (WGS) entry which is preliminary data.</text>
</comment>
<evidence type="ECO:0000313" key="1">
    <source>
        <dbReference type="EMBL" id="KAI3868769.1"/>
    </source>
</evidence>
<name>A0AAD4XAA7_9MAGN</name>
<proteinExistence type="predicted"/>
<protein>
    <submittedName>
        <fullName evidence="1">Uncharacterized protein</fullName>
    </submittedName>
</protein>
<keyword evidence="2" id="KW-1185">Reference proteome</keyword>
<dbReference type="AlphaFoldDB" id="A0AAD4XAA7"/>
<organism evidence="1 2">
    <name type="scientific">Papaver atlanticum</name>
    <dbReference type="NCBI Taxonomy" id="357466"/>
    <lineage>
        <taxon>Eukaryota</taxon>
        <taxon>Viridiplantae</taxon>
        <taxon>Streptophyta</taxon>
        <taxon>Embryophyta</taxon>
        <taxon>Tracheophyta</taxon>
        <taxon>Spermatophyta</taxon>
        <taxon>Magnoliopsida</taxon>
        <taxon>Ranunculales</taxon>
        <taxon>Papaveraceae</taxon>
        <taxon>Papaveroideae</taxon>
        <taxon>Papaver</taxon>
    </lineage>
</organism>
<sequence>MYSISNFTYDFETPYKDLVAQSHNGTELAIQISEVLKKWGSIKDVNVDDLEAEYFVLVDRGDPGGNA</sequence>
<evidence type="ECO:0000313" key="2">
    <source>
        <dbReference type="Proteomes" id="UP001202328"/>
    </source>
</evidence>
<reference evidence="1" key="1">
    <citation type="submission" date="2022-04" db="EMBL/GenBank/DDBJ databases">
        <title>A functionally conserved STORR gene fusion in Papaver species that diverged 16.8 million years ago.</title>
        <authorList>
            <person name="Catania T."/>
        </authorList>
    </citation>
    <scope>NUCLEOTIDE SEQUENCE</scope>
    <source>
        <strain evidence="1">S-188037</strain>
    </source>
</reference>
<dbReference type="EMBL" id="JAJJMB010013400">
    <property type="protein sequence ID" value="KAI3868769.1"/>
    <property type="molecule type" value="Genomic_DNA"/>
</dbReference>
<gene>
    <name evidence="1" type="ORF">MKW98_008854</name>
</gene>
<accession>A0AAD4XAA7</accession>
<dbReference type="Proteomes" id="UP001202328">
    <property type="component" value="Unassembled WGS sequence"/>
</dbReference>